<feature type="region of interest" description="Disordered" evidence="1">
    <location>
        <begin position="112"/>
        <end position="327"/>
    </location>
</feature>
<feature type="compositionally biased region" description="Polar residues" evidence="1">
    <location>
        <begin position="241"/>
        <end position="255"/>
    </location>
</feature>
<reference evidence="3 4" key="1">
    <citation type="journal article" date="2024" name="Nat. Commun.">
        <title>Phylogenomics reveals the evolutionary origins of lichenization in chlorophyte algae.</title>
        <authorList>
            <person name="Puginier C."/>
            <person name="Libourel C."/>
            <person name="Otte J."/>
            <person name="Skaloud P."/>
            <person name="Haon M."/>
            <person name="Grisel S."/>
            <person name="Petersen M."/>
            <person name="Berrin J.G."/>
            <person name="Delaux P.M."/>
            <person name="Dal Grande F."/>
            <person name="Keller J."/>
        </authorList>
    </citation>
    <scope>NUCLEOTIDE SEQUENCE [LARGE SCALE GENOMIC DNA]</scope>
    <source>
        <strain evidence="3 4">SAG 2036</strain>
    </source>
</reference>
<dbReference type="EMBL" id="JALJOQ010000211">
    <property type="protein sequence ID" value="KAK9789236.1"/>
    <property type="molecule type" value="Genomic_DNA"/>
</dbReference>
<accession>A0AAW1NRS5</accession>
<feature type="compositionally biased region" description="Polar residues" evidence="1">
    <location>
        <begin position="9"/>
        <end position="21"/>
    </location>
</feature>
<organism evidence="3 4">
    <name type="scientific">Symbiochloris irregularis</name>
    <dbReference type="NCBI Taxonomy" id="706552"/>
    <lineage>
        <taxon>Eukaryota</taxon>
        <taxon>Viridiplantae</taxon>
        <taxon>Chlorophyta</taxon>
        <taxon>core chlorophytes</taxon>
        <taxon>Trebouxiophyceae</taxon>
        <taxon>Trebouxiales</taxon>
        <taxon>Trebouxiaceae</taxon>
        <taxon>Symbiochloris</taxon>
    </lineage>
</organism>
<feature type="region of interest" description="Disordered" evidence="1">
    <location>
        <begin position="1"/>
        <end position="90"/>
    </location>
</feature>
<feature type="domain" description="Dilute" evidence="2">
    <location>
        <begin position="767"/>
        <end position="851"/>
    </location>
</feature>
<protein>
    <recommendedName>
        <fullName evidence="2">Dilute domain-containing protein</fullName>
    </recommendedName>
</protein>
<dbReference type="AlphaFoldDB" id="A0AAW1NRS5"/>
<keyword evidence="4" id="KW-1185">Reference proteome</keyword>
<feature type="compositionally biased region" description="Pro residues" evidence="1">
    <location>
        <begin position="220"/>
        <end position="231"/>
    </location>
</feature>
<feature type="region of interest" description="Disordered" evidence="1">
    <location>
        <begin position="340"/>
        <end position="431"/>
    </location>
</feature>
<evidence type="ECO:0000256" key="1">
    <source>
        <dbReference type="SAM" id="MobiDB-lite"/>
    </source>
</evidence>
<evidence type="ECO:0000313" key="3">
    <source>
        <dbReference type="EMBL" id="KAK9789236.1"/>
    </source>
</evidence>
<evidence type="ECO:0000259" key="2">
    <source>
        <dbReference type="Pfam" id="PF01843"/>
    </source>
</evidence>
<proteinExistence type="predicted"/>
<feature type="compositionally biased region" description="Low complexity" evidence="1">
    <location>
        <begin position="350"/>
        <end position="363"/>
    </location>
</feature>
<evidence type="ECO:0000313" key="4">
    <source>
        <dbReference type="Proteomes" id="UP001465755"/>
    </source>
</evidence>
<feature type="compositionally biased region" description="Low complexity" evidence="1">
    <location>
        <begin position="281"/>
        <end position="294"/>
    </location>
</feature>
<dbReference type="Pfam" id="PF01843">
    <property type="entry name" value="DIL"/>
    <property type="match status" value="1"/>
</dbReference>
<sequence length="947" mass="100607">RVLGPGPSSGMSHRSRTSTQDHGAGSSDDSDDEALQQALRDKYGDGPQRGAGVHGSEPAPGLPTNASAPDGGLRPSTPPDAPGTPSWTCSACTYVNRGQQASFLQCAVCNAKKHGTAAAEEPSPTRPPAPRSNDSAAARPPTGRLPPTGLSARTVPPPGPAGPGGGRYGEDFAAPLAVKSPFSHPTTDFQKLVRGWKDEAIANDPAQANGRQQPAEREPPTSPFAPGPGAPLPFGSASGSQDSSITAVPSITNTAVPDRASRPNSFGEASPSGRTTPPMPAAAAAAAPTPAVRPRYARKAPPIAERPPSPRSTAVSDADFDSEAVSSTAGVVGVAQRMGGMGFEDQAPHSAAARRVAQSSSSDSDADDESPAAAQQPWRSPVQEAQSVSVRPPVPQLAPIVPEMPVSASPVGNRGTSYESRAVLPDDRPPGPALVRQSTNTGQLPDYFKLPQDRQGWVDTGTAVGPSLDEELFPALRPPVSEDDLSDVEAINRELRMVAALEASVYLARSGKGGGKRVKAKAVHAPARRLARTTISLGPEEGITFGLRAIRAIQAAADGSTDVVGMAFWWSNCIQLRWMLWAMCHGGGADEYEDEQDLGDGSENGGEEFDWVMKVLVPPLRHLESYIFNQMFSYLWRVMTDFAASEAAGVPAGRPLLHPPSREEAAVHRWLDALMLVRSTIMPAATTVTSGHLALLKNKILTALMRRLDSSMFEKLMEDAGGKRKNSFSPAWKGAAPIAAATRMDGDEVDADDSDMDSRLLPYVSGTMCFSTGMALKLAVSKWSNWSADVGIRDERRTDAGWLLFPRLRATADLLMMDKEKLTDRKLRLVVVPGLSLHTICHLLSCFRPDDLACDPLAPGLLQALQTEVDNEDPNDPASADEIMAPIYEPPSEASLLQEGLIEPVSLEMDAESEDEVQALSEMYDQENGGEGTHRFELLRQLWASPP</sequence>
<comment type="caution">
    <text evidence="3">The sequence shown here is derived from an EMBL/GenBank/DDBJ whole genome shotgun (WGS) entry which is preliminary data.</text>
</comment>
<gene>
    <name evidence="3" type="ORF">WJX73_008930</name>
</gene>
<feature type="non-terminal residue" evidence="3">
    <location>
        <position position="1"/>
    </location>
</feature>
<name>A0AAW1NRS5_9CHLO</name>
<dbReference type="InterPro" id="IPR002710">
    <property type="entry name" value="Dilute_dom"/>
</dbReference>
<dbReference type="Proteomes" id="UP001465755">
    <property type="component" value="Unassembled WGS sequence"/>
</dbReference>